<name>A0A8H9LJ76_KITAU</name>
<evidence type="ECO:0000259" key="1">
    <source>
        <dbReference type="PROSITE" id="PS51186"/>
    </source>
</evidence>
<protein>
    <submittedName>
        <fullName evidence="2">N-acetyltransferase</fullName>
    </submittedName>
</protein>
<feature type="domain" description="N-acetyltransferase" evidence="1">
    <location>
        <begin position="17"/>
        <end position="167"/>
    </location>
</feature>
<proteinExistence type="predicted"/>
<sequence>MITDAAQESAPEQGVLVTSRPLDEYCALFGLTRARLTALIQASSAYRGVYFAMIDGCAVEPDYVERHEVRMAVDRADDRLLGFYALIHEPAELDLMFVADEAQGLGIGRALITDMLDRARAAGITAVEVVSHPPAEGFYLQVGAELTGTRPPQPKTPWEQPELRFAV</sequence>
<keyword evidence="2" id="KW-0808">Transferase</keyword>
<dbReference type="GeneID" id="97485070"/>
<dbReference type="PANTHER" id="PTHR43233">
    <property type="entry name" value="FAMILY N-ACETYLTRANSFERASE, PUTATIVE (AFU_ORTHOLOGUE AFUA_6G03350)-RELATED"/>
    <property type="match status" value="1"/>
</dbReference>
<dbReference type="Gene3D" id="3.40.630.30">
    <property type="match status" value="1"/>
</dbReference>
<dbReference type="EMBL" id="BMUB01000003">
    <property type="protein sequence ID" value="GGU67986.1"/>
    <property type="molecule type" value="Genomic_DNA"/>
</dbReference>
<dbReference type="Proteomes" id="UP000610124">
    <property type="component" value="Unassembled WGS sequence"/>
</dbReference>
<dbReference type="InterPro" id="IPR000182">
    <property type="entry name" value="GNAT_dom"/>
</dbReference>
<dbReference type="AlphaFoldDB" id="A0A8H9LJ76"/>
<reference evidence="2" key="1">
    <citation type="journal article" date="2014" name="Int. J. Syst. Evol. Microbiol.">
        <title>Complete genome sequence of Corynebacterium casei LMG S-19264T (=DSM 44701T), isolated from a smear-ripened cheese.</title>
        <authorList>
            <consortium name="US DOE Joint Genome Institute (JGI-PGF)"/>
            <person name="Walter F."/>
            <person name="Albersmeier A."/>
            <person name="Kalinowski J."/>
            <person name="Ruckert C."/>
        </authorList>
    </citation>
    <scope>NUCLEOTIDE SEQUENCE</scope>
    <source>
        <strain evidence="2">JCM 4434</strain>
    </source>
</reference>
<dbReference type="GO" id="GO:0016747">
    <property type="term" value="F:acyltransferase activity, transferring groups other than amino-acyl groups"/>
    <property type="evidence" value="ECO:0007669"/>
    <property type="project" value="InterPro"/>
</dbReference>
<gene>
    <name evidence="2" type="ORF">GCM10010502_19160</name>
</gene>
<organism evidence="2 3">
    <name type="scientific">Kitasatospora aureofaciens</name>
    <name type="common">Streptomyces aureofaciens</name>
    <dbReference type="NCBI Taxonomy" id="1894"/>
    <lineage>
        <taxon>Bacteria</taxon>
        <taxon>Bacillati</taxon>
        <taxon>Actinomycetota</taxon>
        <taxon>Actinomycetes</taxon>
        <taxon>Kitasatosporales</taxon>
        <taxon>Streptomycetaceae</taxon>
        <taxon>Kitasatospora</taxon>
    </lineage>
</organism>
<dbReference type="RefSeq" id="WP_305953128.1">
    <property type="nucleotide sequence ID" value="NZ_BMUB01000003.1"/>
</dbReference>
<dbReference type="CDD" id="cd04301">
    <property type="entry name" value="NAT_SF"/>
    <property type="match status" value="1"/>
</dbReference>
<evidence type="ECO:0000313" key="3">
    <source>
        <dbReference type="Proteomes" id="UP000610124"/>
    </source>
</evidence>
<dbReference type="SUPFAM" id="SSF55729">
    <property type="entry name" value="Acyl-CoA N-acyltransferases (Nat)"/>
    <property type="match status" value="1"/>
</dbReference>
<comment type="caution">
    <text evidence="2">The sequence shown here is derived from an EMBL/GenBank/DDBJ whole genome shotgun (WGS) entry which is preliminary data.</text>
</comment>
<accession>A0A8H9LJ76</accession>
<evidence type="ECO:0000313" key="2">
    <source>
        <dbReference type="EMBL" id="GGU67986.1"/>
    </source>
</evidence>
<dbReference type="PROSITE" id="PS51186">
    <property type="entry name" value="GNAT"/>
    <property type="match status" value="1"/>
</dbReference>
<dbReference type="PANTHER" id="PTHR43233:SF1">
    <property type="entry name" value="FAMILY N-ACETYLTRANSFERASE, PUTATIVE (AFU_ORTHOLOGUE AFUA_6G03350)-RELATED"/>
    <property type="match status" value="1"/>
</dbReference>
<reference evidence="2" key="2">
    <citation type="submission" date="2020-09" db="EMBL/GenBank/DDBJ databases">
        <authorList>
            <person name="Sun Q."/>
            <person name="Ohkuma M."/>
        </authorList>
    </citation>
    <scope>NUCLEOTIDE SEQUENCE</scope>
    <source>
        <strain evidence="2">JCM 4434</strain>
    </source>
</reference>
<dbReference type="Pfam" id="PF13673">
    <property type="entry name" value="Acetyltransf_10"/>
    <property type="match status" value="1"/>
</dbReference>
<dbReference type="InterPro" id="IPR016181">
    <property type="entry name" value="Acyl_CoA_acyltransferase"/>
</dbReference>
<dbReference type="InterPro" id="IPR053144">
    <property type="entry name" value="Acetyltransferase_Butenolide"/>
</dbReference>